<dbReference type="EMBL" id="GL883077">
    <property type="protein sequence ID" value="EGF92598.1"/>
    <property type="molecule type" value="Genomic_DNA"/>
</dbReference>
<feature type="transmembrane region" description="Helical" evidence="1">
    <location>
        <begin position="6"/>
        <end position="27"/>
    </location>
</feature>
<dbReference type="Pfam" id="PF11188">
    <property type="entry name" value="DUF2975"/>
    <property type="match status" value="1"/>
</dbReference>
<dbReference type="OrthoDB" id="7172393at2"/>
<dbReference type="InterPro" id="IPR021354">
    <property type="entry name" value="DUF2975"/>
</dbReference>
<evidence type="ECO:0000313" key="2">
    <source>
        <dbReference type="EMBL" id="EGF92598.1"/>
    </source>
</evidence>
<keyword evidence="1" id="KW-1133">Transmembrane helix</keyword>
<gene>
    <name evidence="2" type="ORF">ABI_10350</name>
</gene>
<dbReference type="Proteomes" id="UP000006512">
    <property type="component" value="Unassembled WGS sequence"/>
</dbReference>
<evidence type="ECO:0000256" key="1">
    <source>
        <dbReference type="SAM" id="Phobius"/>
    </source>
</evidence>
<accession>F4QH61</accession>
<feature type="transmembrane region" description="Helical" evidence="1">
    <location>
        <begin position="98"/>
        <end position="117"/>
    </location>
</feature>
<keyword evidence="1" id="KW-0472">Membrane</keyword>
<name>F4QH61_9CAUL</name>
<keyword evidence="3" id="KW-1185">Reference proteome</keyword>
<reference evidence="3" key="1">
    <citation type="submission" date="2011-03" db="EMBL/GenBank/DDBJ databases">
        <title>Draft genome sequence of Brevundimonas diminuta.</title>
        <authorList>
            <person name="Brown P.J.B."/>
            <person name="Buechlein A."/>
            <person name="Hemmerich C."/>
            <person name="Brun Y.V."/>
        </authorList>
    </citation>
    <scope>NUCLEOTIDE SEQUENCE [LARGE SCALE GENOMIC DNA]</scope>
    <source>
        <strain evidence="3">C19</strain>
    </source>
</reference>
<feature type="transmembrane region" description="Helical" evidence="1">
    <location>
        <begin position="129"/>
        <end position="146"/>
    </location>
</feature>
<proteinExistence type="predicted"/>
<dbReference type="HOGENOM" id="CLU_1648666_0_0_5"/>
<dbReference type="RefSeq" id="WP_006271778.1">
    <property type="nucleotide sequence ID" value="NZ_GL883077.1"/>
</dbReference>
<dbReference type="AlphaFoldDB" id="F4QH61"/>
<protein>
    <submittedName>
        <fullName evidence="2">Putative membrane protein</fullName>
    </submittedName>
</protein>
<keyword evidence="1" id="KW-0812">Transmembrane</keyword>
<organism evidence="2 3">
    <name type="scientific">Asticcacaulis biprosthecium C19</name>
    <dbReference type="NCBI Taxonomy" id="715226"/>
    <lineage>
        <taxon>Bacteria</taxon>
        <taxon>Pseudomonadati</taxon>
        <taxon>Pseudomonadota</taxon>
        <taxon>Alphaproteobacteria</taxon>
        <taxon>Caulobacterales</taxon>
        <taxon>Caulobacteraceae</taxon>
        <taxon>Asticcacaulis</taxon>
    </lineage>
</organism>
<evidence type="ECO:0000313" key="3">
    <source>
        <dbReference type="Proteomes" id="UP000006512"/>
    </source>
</evidence>
<dbReference type="STRING" id="715226.ABI_10350"/>
<sequence length="160" mass="17370">MSKLPIPLPALSIVIKIVVVVLALAFISEKSGDLKTLDFTAGDTWANMKVVSLFWLTLLPQGFYLCAVWAASNVFGRIGRGDAFGPAMVKGLRETGSCLVYGALLAIIVIPTLYPMLSEHFRGVRYNPEIESVTIGLVGVVLYLLARQGQALKAELEQFV</sequence>